<dbReference type="EMBL" id="JAPFQP010000004">
    <property type="protein sequence ID" value="MCX2720361.1"/>
    <property type="molecule type" value="Genomic_DNA"/>
</dbReference>
<accession>A0AAE3SPL4</accession>
<feature type="binding site" evidence="4">
    <location>
        <position position="76"/>
    </location>
    <ligand>
        <name>Zn(2+)</name>
        <dbReference type="ChEBI" id="CHEBI:29105"/>
    </ligand>
</feature>
<feature type="binding site" evidence="4">
    <location>
        <position position="89"/>
    </location>
    <ligand>
        <name>Zn(2+)</name>
        <dbReference type="ChEBI" id="CHEBI:29105"/>
    </ligand>
</feature>
<evidence type="ECO:0000313" key="5">
    <source>
        <dbReference type="EMBL" id="MCX2720361.1"/>
    </source>
</evidence>
<protein>
    <recommendedName>
        <fullName evidence="4">Hydrogenase maturation factor HypA</fullName>
    </recommendedName>
</protein>
<evidence type="ECO:0000313" key="6">
    <source>
        <dbReference type="Proteomes" id="UP001207116"/>
    </source>
</evidence>
<organism evidence="5 6">
    <name type="scientific">Lentiprolixibacter aurantiacus</name>
    <dbReference type="NCBI Taxonomy" id="2993939"/>
    <lineage>
        <taxon>Bacteria</taxon>
        <taxon>Pseudomonadati</taxon>
        <taxon>Bacteroidota</taxon>
        <taxon>Flavobacteriia</taxon>
        <taxon>Flavobacteriales</taxon>
        <taxon>Flavobacteriaceae</taxon>
        <taxon>Lentiprolixibacter</taxon>
    </lineage>
</organism>
<dbReference type="GO" id="GO:0051604">
    <property type="term" value="P:protein maturation"/>
    <property type="evidence" value="ECO:0007669"/>
    <property type="project" value="InterPro"/>
</dbReference>
<keyword evidence="2 4" id="KW-0479">Metal-binding</keyword>
<proteinExistence type="inferred from homology"/>
<comment type="caution">
    <text evidence="5">The sequence shown here is derived from an EMBL/GenBank/DDBJ whole genome shotgun (WGS) entry which is preliminary data.</text>
</comment>
<dbReference type="GO" id="GO:0016151">
    <property type="term" value="F:nickel cation binding"/>
    <property type="evidence" value="ECO:0007669"/>
    <property type="project" value="UniProtKB-UniRule"/>
</dbReference>
<dbReference type="AlphaFoldDB" id="A0AAE3SPL4"/>
<comment type="function">
    <text evidence="4">Involved in the maturation of [NiFe] hydrogenases. Required for nickel insertion into the metal center of the hydrogenase.</text>
</comment>
<dbReference type="PANTHER" id="PTHR34535:SF3">
    <property type="entry name" value="HYDROGENASE MATURATION FACTOR HYPA"/>
    <property type="match status" value="1"/>
</dbReference>
<gene>
    <name evidence="4 5" type="primary">hypA</name>
    <name evidence="5" type="ORF">OO016_12170</name>
</gene>
<comment type="similarity">
    <text evidence="4">Belongs to the HypA/HybF family.</text>
</comment>
<dbReference type="InterPro" id="IPR000688">
    <property type="entry name" value="HypA/HybF"/>
</dbReference>
<dbReference type="Pfam" id="PF01155">
    <property type="entry name" value="HypA"/>
    <property type="match status" value="1"/>
</dbReference>
<dbReference type="Gene3D" id="3.30.2320.80">
    <property type="match status" value="1"/>
</dbReference>
<dbReference type="PANTHER" id="PTHR34535">
    <property type="entry name" value="HYDROGENASE MATURATION FACTOR HYPA"/>
    <property type="match status" value="1"/>
</dbReference>
<dbReference type="RefSeq" id="WP_266014374.1">
    <property type="nucleotide sequence ID" value="NZ_JAPFQP010000004.1"/>
</dbReference>
<sequence length="113" mass="12693">MHEMSIAMSIVKIAEEEARKANVRHFSAIDLEIGTLAGIEFDALDFVWEAAVQQTVLEKAEKRIIKIPGRARCADCNEEYPVSFIYDNCPSCGSYLKSILQGKELRVKSLETL</sequence>
<keyword evidence="3 4" id="KW-0862">Zinc</keyword>
<keyword evidence="1 4" id="KW-0533">Nickel</keyword>
<evidence type="ECO:0000256" key="1">
    <source>
        <dbReference type="ARBA" id="ARBA00022596"/>
    </source>
</evidence>
<dbReference type="HAMAP" id="MF_00213">
    <property type="entry name" value="HypA_HybF"/>
    <property type="match status" value="1"/>
</dbReference>
<reference evidence="5" key="1">
    <citation type="submission" date="2022-11" db="EMBL/GenBank/DDBJ databases">
        <title>The characterization of three novel Bacteroidetes species and genomic analysis of their roles in tidal elemental geochemical cycles.</title>
        <authorList>
            <person name="Ma K.-J."/>
        </authorList>
    </citation>
    <scope>NUCLEOTIDE SEQUENCE</scope>
    <source>
        <strain evidence="5">M415</strain>
    </source>
</reference>
<feature type="binding site" evidence="4">
    <location>
        <position position="92"/>
    </location>
    <ligand>
        <name>Zn(2+)</name>
        <dbReference type="ChEBI" id="CHEBI:29105"/>
    </ligand>
</feature>
<dbReference type="Proteomes" id="UP001207116">
    <property type="component" value="Unassembled WGS sequence"/>
</dbReference>
<evidence type="ECO:0000256" key="4">
    <source>
        <dbReference type="HAMAP-Rule" id="MF_00213"/>
    </source>
</evidence>
<feature type="binding site" evidence="4">
    <location>
        <position position="2"/>
    </location>
    <ligand>
        <name>Ni(2+)</name>
        <dbReference type="ChEBI" id="CHEBI:49786"/>
    </ligand>
</feature>
<dbReference type="NCBIfam" id="TIGR00100">
    <property type="entry name" value="hypA"/>
    <property type="match status" value="1"/>
</dbReference>
<dbReference type="GO" id="GO:0008270">
    <property type="term" value="F:zinc ion binding"/>
    <property type="evidence" value="ECO:0007669"/>
    <property type="project" value="UniProtKB-UniRule"/>
</dbReference>
<evidence type="ECO:0000256" key="3">
    <source>
        <dbReference type="ARBA" id="ARBA00022833"/>
    </source>
</evidence>
<keyword evidence="6" id="KW-1185">Reference proteome</keyword>
<name>A0AAE3SPL4_9FLAO</name>
<feature type="binding site" evidence="4">
    <location>
        <position position="73"/>
    </location>
    <ligand>
        <name>Zn(2+)</name>
        <dbReference type="ChEBI" id="CHEBI:29105"/>
    </ligand>
</feature>
<evidence type="ECO:0000256" key="2">
    <source>
        <dbReference type="ARBA" id="ARBA00022723"/>
    </source>
</evidence>
<dbReference type="PIRSF" id="PIRSF004761">
    <property type="entry name" value="Hydrgn_mat_HypA"/>
    <property type="match status" value="1"/>
</dbReference>